<proteinExistence type="predicted"/>
<feature type="domain" description="Phosphatidic acid phosphatase type 2/haloperoxidase" evidence="3">
    <location>
        <begin position="152"/>
        <end position="256"/>
    </location>
</feature>
<sequence length="276" mass="28781">MSETPRSQETADDAVPSLPQRRPGRAFAHSTGALGSGHPHRSDGRPPHTPRGARSTGRTGGPGTSPPVPGPSAYALPLACVLLFALVTWQVAAHGPLRVLDERLGRAVVGADAVPSGLAELLADLGNTVVAVPVLLAAVVFSVVRRRQWRPPVAAALAMVAVPLLVVPLKWWIGRAGPPAMGAGPHDGFFPSGHAATAAVAYGAAALLLFRTWWWVAPYALLNVGVGVGLVRQGYHWPLDVVGAWCLAGVVLWVQAGGRVVPTRPALRDDCPQHAP</sequence>
<keyword evidence="2" id="KW-1133">Transmembrane helix</keyword>
<dbReference type="SUPFAM" id="SSF48317">
    <property type="entry name" value="Acid phosphatase/Vanadium-dependent haloperoxidase"/>
    <property type="match status" value="1"/>
</dbReference>
<evidence type="ECO:0000256" key="1">
    <source>
        <dbReference type="SAM" id="MobiDB-lite"/>
    </source>
</evidence>
<dbReference type="InterPro" id="IPR000326">
    <property type="entry name" value="PAP2/HPO"/>
</dbReference>
<dbReference type="Pfam" id="PF01569">
    <property type="entry name" value="PAP2"/>
    <property type="match status" value="1"/>
</dbReference>
<feature type="transmembrane region" description="Helical" evidence="2">
    <location>
        <begin position="125"/>
        <end position="144"/>
    </location>
</feature>
<feature type="transmembrane region" description="Helical" evidence="2">
    <location>
        <begin position="153"/>
        <end position="173"/>
    </location>
</feature>
<keyword evidence="2" id="KW-0472">Membrane</keyword>
<evidence type="ECO:0000259" key="3">
    <source>
        <dbReference type="SMART" id="SM00014"/>
    </source>
</evidence>
<dbReference type="EMBL" id="CP034587">
    <property type="protein sequence ID" value="AZQ73823.1"/>
    <property type="molecule type" value="Genomic_DNA"/>
</dbReference>
<feature type="transmembrane region" description="Helical" evidence="2">
    <location>
        <begin position="73"/>
        <end position="92"/>
    </location>
</feature>
<dbReference type="Gene3D" id="1.20.144.10">
    <property type="entry name" value="Phosphatidic acid phosphatase type 2/haloperoxidase"/>
    <property type="match status" value="1"/>
</dbReference>
<dbReference type="InterPro" id="IPR036938">
    <property type="entry name" value="PAP2/HPO_sf"/>
</dbReference>
<feature type="region of interest" description="Disordered" evidence="1">
    <location>
        <begin position="1"/>
        <end position="68"/>
    </location>
</feature>
<keyword evidence="2" id="KW-0812">Transmembrane</keyword>
<dbReference type="SMART" id="SM00014">
    <property type="entry name" value="acidPPc"/>
    <property type="match status" value="1"/>
</dbReference>
<evidence type="ECO:0000256" key="2">
    <source>
        <dbReference type="SAM" id="Phobius"/>
    </source>
</evidence>
<organism evidence="4 5">
    <name type="scientific">Streptomyces luteoverticillatus</name>
    <name type="common">Streptoverticillium luteoverticillatus</name>
    <dbReference type="NCBI Taxonomy" id="66425"/>
    <lineage>
        <taxon>Bacteria</taxon>
        <taxon>Bacillati</taxon>
        <taxon>Actinomycetota</taxon>
        <taxon>Actinomycetes</taxon>
        <taxon>Kitasatosporales</taxon>
        <taxon>Streptomycetaceae</taxon>
        <taxon>Streptomyces</taxon>
    </lineage>
</organism>
<evidence type="ECO:0000313" key="4">
    <source>
        <dbReference type="EMBL" id="AZQ73823.1"/>
    </source>
</evidence>
<reference evidence="4 5" key="1">
    <citation type="submission" date="2018-12" db="EMBL/GenBank/DDBJ databases">
        <title>The whole draft genome of Streptomyce luteoverticillatus CGMCC 15060.</title>
        <authorList>
            <person name="Feng Z."/>
            <person name="Chen G."/>
            <person name="Zhang J."/>
            <person name="Zhu H."/>
            <person name="Yu X."/>
            <person name="Zhang W."/>
            <person name="Zhang X."/>
        </authorList>
    </citation>
    <scope>NUCLEOTIDE SEQUENCE [LARGE SCALE GENOMIC DNA]</scope>
    <source>
        <strain evidence="4 5">CGMCC 15060</strain>
    </source>
</reference>
<dbReference type="Proteomes" id="UP000267900">
    <property type="component" value="Chromosome"/>
</dbReference>
<feature type="transmembrane region" description="Helical" evidence="2">
    <location>
        <begin position="217"/>
        <end position="235"/>
    </location>
</feature>
<feature type="transmembrane region" description="Helical" evidence="2">
    <location>
        <begin position="193"/>
        <end position="210"/>
    </location>
</feature>
<evidence type="ECO:0000313" key="5">
    <source>
        <dbReference type="Proteomes" id="UP000267900"/>
    </source>
</evidence>
<dbReference type="OrthoDB" id="4870188at2"/>
<feature type="transmembrane region" description="Helical" evidence="2">
    <location>
        <begin position="241"/>
        <end position="258"/>
    </location>
</feature>
<dbReference type="AlphaFoldDB" id="A0A3Q9FYQ0"/>
<name>A0A3Q9FYQ0_STRLT</name>
<protein>
    <submittedName>
        <fullName evidence="4">Phosphatase PAP2 family protein</fullName>
    </submittedName>
</protein>
<keyword evidence="5" id="KW-1185">Reference proteome</keyword>
<accession>A0A3Q9FYQ0</accession>
<gene>
    <name evidence="4" type="ORF">EKH77_23715</name>
</gene>